<dbReference type="Pfam" id="PF20637">
    <property type="entry name" value="ATG5_HBR"/>
    <property type="match status" value="1"/>
</dbReference>
<evidence type="ECO:0000256" key="5">
    <source>
        <dbReference type="ARBA" id="ARBA00023006"/>
    </source>
</evidence>
<evidence type="ECO:0000259" key="7">
    <source>
        <dbReference type="Pfam" id="PF04106"/>
    </source>
</evidence>
<keyword evidence="4 6" id="KW-0832">Ubl conjugation</keyword>
<keyword evidence="3 6" id="KW-1017">Isopeptide bond</keyword>
<comment type="similarity">
    <text evidence="2 6">Belongs to the ATG5 family.</text>
</comment>
<keyword evidence="6" id="KW-0813">Transport</keyword>
<dbReference type="Pfam" id="PF04106">
    <property type="entry name" value="ATG5_UblB"/>
    <property type="match status" value="1"/>
</dbReference>
<keyword evidence="5 6" id="KW-0072">Autophagy</keyword>
<dbReference type="GO" id="GO:0034727">
    <property type="term" value="P:piecemeal microautophagy of the nucleus"/>
    <property type="evidence" value="ECO:0007669"/>
    <property type="project" value="TreeGrafter"/>
</dbReference>
<dbReference type="GO" id="GO:0005776">
    <property type="term" value="C:autophagosome"/>
    <property type="evidence" value="ECO:0007669"/>
    <property type="project" value="TreeGrafter"/>
</dbReference>
<name>A0A3N4LWL9_9PEZI</name>
<sequence length="317" mass="35898">MSFDGPPPSIRRAIWDGSIPVQILLNPGESRVFDNTDPFYIQLPRVSYLPLFYPQLYAFFESFLIDKGSVNPAEAWLDFEGVPLKWHWPIGLLYDILTGRDPSYATMDWNSGDEHRLPWTLTLHYSDYPNEHLMRLDSPNALQDSFVNSTKEADYLRNGNSRAVMSLSMADSAKLWESIETHNFDTFWSIADRLITNSAYPIRHIPIKVYLPSAAKVVQKLVPPYLQGHRSLLPPNPSPQSSQSMLRLILFNTGEPTTVGIVLKTMVPELFLSTRANRIAKPVLHGIVIPLNTPLVELMKEASYPDGFLHVAVSMMS</sequence>
<dbReference type="AlphaFoldDB" id="A0A3N4LWL9"/>
<dbReference type="Proteomes" id="UP000267821">
    <property type="component" value="Unassembled WGS sequence"/>
</dbReference>
<dbReference type="GO" id="GO:0000422">
    <property type="term" value="P:autophagy of mitochondrion"/>
    <property type="evidence" value="ECO:0007669"/>
    <property type="project" value="TreeGrafter"/>
</dbReference>
<comment type="function">
    <text evidence="6">Involved in cytoplasm to vacuole transport (Cvt) and autophagic vesicle formation.</text>
</comment>
<proteinExistence type="inferred from homology"/>
<dbReference type="GO" id="GO:0061908">
    <property type="term" value="C:phagophore"/>
    <property type="evidence" value="ECO:0007669"/>
    <property type="project" value="TreeGrafter"/>
</dbReference>
<evidence type="ECO:0000256" key="1">
    <source>
        <dbReference type="ARBA" id="ARBA00004623"/>
    </source>
</evidence>
<comment type="subunit">
    <text evidence="6">Conjugated with ATG12.</text>
</comment>
<dbReference type="InterPro" id="IPR042526">
    <property type="entry name" value="Atg5_HR"/>
</dbReference>
<evidence type="ECO:0000313" key="10">
    <source>
        <dbReference type="EMBL" id="RPB25051.1"/>
    </source>
</evidence>
<evidence type="ECO:0000256" key="6">
    <source>
        <dbReference type="RuleBase" id="RU361202"/>
    </source>
</evidence>
<keyword evidence="6" id="KW-0472">Membrane</keyword>
<feature type="domain" description="Autophagy protein ATG5 UblB" evidence="7">
    <location>
        <begin position="204"/>
        <end position="313"/>
    </location>
</feature>
<feature type="domain" description="Autophagy protein ATG5 UblA" evidence="9">
    <location>
        <begin position="14"/>
        <end position="125"/>
    </location>
</feature>
<accession>A0A3N4LWL9</accession>
<evidence type="ECO:0000259" key="9">
    <source>
        <dbReference type="Pfam" id="PF20638"/>
    </source>
</evidence>
<dbReference type="EMBL" id="ML121539">
    <property type="protein sequence ID" value="RPB25051.1"/>
    <property type="molecule type" value="Genomic_DNA"/>
</dbReference>
<dbReference type="Gene3D" id="3.10.20.90">
    <property type="entry name" value="Phosphatidylinositol 3-kinase Catalytic Subunit, Chain A, domain 1"/>
    <property type="match status" value="1"/>
</dbReference>
<organism evidence="10 11">
    <name type="scientific">Terfezia boudieri ATCC MYA-4762</name>
    <dbReference type="NCBI Taxonomy" id="1051890"/>
    <lineage>
        <taxon>Eukaryota</taxon>
        <taxon>Fungi</taxon>
        <taxon>Dikarya</taxon>
        <taxon>Ascomycota</taxon>
        <taxon>Pezizomycotina</taxon>
        <taxon>Pezizomycetes</taxon>
        <taxon>Pezizales</taxon>
        <taxon>Pezizaceae</taxon>
        <taxon>Terfezia</taxon>
    </lineage>
</organism>
<comment type="subcellular location">
    <subcellularLocation>
        <location evidence="1 6">Preautophagosomal structure membrane</location>
        <topology evidence="1 6">Peripheral membrane protein</topology>
    </subcellularLocation>
</comment>
<dbReference type="InterPro" id="IPR048940">
    <property type="entry name" value="ATG5_HBR"/>
</dbReference>
<evidence type="ECO:0000313" key="11">
    <source>
        <dbReference type="Proteomes" id="UP000267821"/>
    </source>
</evidence>
<dbReference type="InterPro" id="IPR048939">
    <property type="entry name" value="ATG5_UblA"/>
</dbReference>
<dbReference type="InterPro" id="IPR042527">
    <property type="entry name" value="Atg5_UblA_dom_sf"/>
</dbReference>
<dbReference type="OrthoDB" id="272162at2759"/>
<protein>
    <recommendedName>
        <fullName evidence="6">Autophagy protein 5</fullName>
    </recommendedName>
</protein>
<dbReference type="InterPro" id="IPR007239">
    <property type="entry name" value="Atg5"/>
</dbReference>
<reference evidence="10 11" key="1">
    <citation type="journal article" date="2018" name="Nat. Ecol. Evol.">
        <title>Pezizomycetes genomes reveal the molecular basis of ectomycorrhizal truffle lifestyle.</title>
        <authorList>
            <person name="Murat C."/>
            <person name="Payen T."/>
            <person name="Noel B."/>
            <person name="Kuo A."/>
            <person name="Morin E."/>
            <person name="Chen J."/>
            <person name="Kohler A."/>
            <person name="Krizsan K."/>
            <person name="Balestrini R."/>
            <person name="Da Silva C."/>
            <person name="Montanini B."/>
            <person name="Hainaut M."/>
            <person name="Levati E."/>
            <person name="Barry K.W."/>
            <person name="Belfiori B."/>
            <person name="Cichocki N."/>
            <person name="Clum A."/>
            <person name="Dockter R.B."/>
            <person name="Fauchery L."/>
            <person name="Guy J."/>
            <person name="Iotti M."/>
            <person name="Le Tacon F."/>
            <person name="Lindquist E.A."/>
            <person name="Lipzen A."/>
            <person name="Malagnac F."/>
            <person name="Mello A."/>
            <person name="Molinier V."/>
            <person name="Miyauchi S."/>
            <person name="Poulain J."/>
            <person name="Riccioni C."/>
            <person name="Rubini A."/>
            <person name="Sitrit Y."/>
            <person name="Splivallo R."/>
            <person name="Traeger S."/>
            <person name="Wang M."/>
            <person name="Zifcakova L."/>
            <person name="Wipf D."/>
            <person name="Zambonelli A."/>
            <person name="Paolocci F."/>
            <person name="Nowrousian M."/>
            <person name="Ottonello S."/>
            <person name="Baldrian P."/>
            <person name="Spatafora J.W."/>
            <person name="Henrissat B."/>
            <person name="Nagy L.G."/>
            <person name="Aury J.M."/>
            <person name="Wincker P."/>
            <person name="Grigoriev I.V."/>
            <person name="Bonfante P."/>
            <person name="Martin F.M."/>
        </authorList>
    </citation>
    <scope>NUCLEOTIDE SEQUENCE [LARGE SCALE GENOMIC DNA]</scope>
    <source>
        <strain evidence="10 11">ATCC MYA-4762</strain>
    </source>
</reference>
<dbReference type="InParanoid" id="A0A3N4LWL9"/>
<dbReference type="GO" id="GO:0034045">
    <property type="term" value="C:phagophore assembly site membrane"/>
    <property type="evidence" value="ECO:0007669"/>
    <property type="project" value="UniProtKB-SubCell"/>
</dbReference>
<dbReference type="GO" id="GO:0006995">
    <property type="term" value="P:cellular response to nitrogen starvation"/>
    <property type="evidence" value="ECO:0007669"/>
    <property type="project" value="TreeGrafter"/>
</dbReference>
<gene>
    <name evidence="10" type="ORF">L211DRAFT_135517</name>
</gene>
<dbReference type="InterPro" id="IPR048318">
    <property type="entry name" value="ATG5_UblB"/>
</dbReference>
<dbReference type="STRING" id="1051890.A0A3N4LWL9"/>
<evidence type="ECO:0000256" key="2">
    <source>
        <dbReference type="ARBA" id="ARBA00006910"/>
    </source>
</evidence>
<dbReference type="PANTHER" id="PTHR13040">
    <property type="entry name" value="AUTOPHAGY PROTEIN 5"/>
    <property type="match status" value="1"/>
</dbReference>
<dbReference type="PANTHER" id="PTHR13040:SF2">
    <property type="entry name" value="AUTOPHAGY PROTEIN 5"/>
    <property type="match status" value="1"/>
</dbReference>
<dbReference type="GO" id="GO:0019776">
    <property type="term" value="F:Atg8-family ligase activity"/>
    <property type="evidence" value="ECO:0007669"/>
    <property type="project" value="TreeGrafter"/>
</dbReference>
<dbReference type="Gene3D" id="3.10.20.620">
    <property type="match status" value="1"/>
</dbReference>
<dbReference type="Gene3D" id="1.10.246.190">
    <property type="entry name" value="Autophagy protein Apg5, helix rich domain"/>
    <property type="match status" value="1"/>
</dbReference>
<dbReference type="GO" id="GO:0044233">
    <property type="term" value="C:mitochondria-associated endoplasmic reticulum membrane contact site"/>
    <property type="evidence" value="ECO:0007669"/>
    <property type="project" value="TreeGrafter"/>
</dbReference>
<evidence type="ECO:0000256" key="4">
    <source>
        <dbReference type="ARBA" id="ARBA00022843"/>
    </source>
</evidence>
<dbReference type="FunCoup" id="A0A3N4LWL9">
    <property type="interactions" value="334"/>
</dbReference>
<keyword evidence="11" id="KW-1185">Reference proteome</keyword>
<dbReference type="Pfam" id="PF20638">
    <property type="entry name" value="ATG5_UblA"/>
    <property type="match status" value="1"/>
</dbReference>
<evidence type="ECO:0000256" key="3">
    <source>
        <dbReference type="ARBA" id="ARBA00022499"/>
    </source>
</evidence>
<feature type="domain" description="Autophagy protein ATG5 alpha-helical bundle region" evidence="8">
    <location>
        <begin position="140"/>
        <end position="196"/>
    </location>
</feature>
<dbReference type="GO" id="GO:0034274">
    <property type="term" value="C:Atg12-Atg5-Atg16 complex"/>
    <property type="evidence" value="ECO:0007669"/>
    <property type="project" value="TreeGrafter"/>
</dbReference>
<evidence type="ECO:0000259" key="8">
    <source>
        <dbReference type="Pfam" id="PF20637"/>
    </source>
</evidence>